<sequence>MTKGQAFHHRSTLKQKNKPFKSKHATKSDLRAKDKGKTVRVSIKGKASRAQNKADRKNIARIEQQKKREEQATIKRLFTGKLKAPKIVSVIPLCPDTSALYAVSALHSALGIPTEQISPISIL</sequence>
<feature type="compositionally biased region" description="Basic residues" evidence="1">
    <location>
        <begin position="1"/>
        <end position="25"/>
    </location>
</feature>
<evidence type="ECO:0000313" key="3">
    <source>
        <dbReference type="Proteomes" id="UP000245609"/>
    </source>
</evidence>
<dbReference type="AlphaFoldDB" id="A0A2T9Z779"/>
<feature type="compositionally biased region" description="Basic and acidic residues" evidence="1">
    <location>
        <begin position="52"/>
        <end position="61"/>
    </location>
</feature>
<feature type="region of interest" description="Disordered" evidence="1">
    <location>
        <begin position="1"/>
        <end position="61"/>
    </location>
</feature>
<dbReference type="STRING" id="133381.A0A2T9Z779"/>
<comment type="caution">
    <text evidence="2">The sequence shown here is derived from an EMBL/GenBank/DDBJ whole genome shotgun (WGS) entry which is preliminary data.</text>
</comment>
<dbReference type="EMBL" id="MBFS01002024">
    <property type="protein sequence ID" value="PVV00402.1"/>
    <property type="molecule type" value="Genomic_DNA"/>
</dbReference>
<protein>
    <submittedName>
        <fullName evidence="2">Uncharacterized protein</fullName>
    </submittedName>
</protein>
<gene>
    <name evidence="2" type="ORF">BB560_005215</name>
</gene>
<evidence type="ECO:0000313" key="2">
    <source>
        <dbReference type="EMBL" id="PVV00402.1"/>
    </source>
</evidence>
<dbReference type="Proteomes" id="UP000245609">
    <property type="component" value="Unassembled WGS sequence"/>
</dbReference>
<feature type="compositionally biased region" description="Basic and acidic residues" evidence="1">
    <location>
        <begin position="26"/>
        <end position="37"/>
    </location>
</feature>
<feature type="non-terminal residue" evidence="2">
    <location>
        <position position="123"/>
    </location>
</feature>
<accession>A0A2T9Z779</accession>
<dbReference type="OrthoDB" id="119302at2759"/>
<keyword evidence="3" id="KW-1185">Reference proteome</keyword>
<organism evidence="2 3">
    <name type="scientific">Smittium megazygosporum</name>
    <dbReference type="NCBI Taxonomy" id="133381"/>
    <lineage>
        <taxon>Eukaryota</taxon>
        <taxon>Fungi</taxon>
        <taxon>Fungi incertae sedis</taxon>
        <taxon>Zoopagomycota</taxon>
        <taxon>Kickxellomycotina</taxon>
        <taxon>Harpellomycetes</taxon>
        <taxon>Harpellales</taxon>
        <taxon>Legeriomycetaceae</taxon>
        <taxon>Smittium</taxon>
    </lineage>
</organism>
<evidence type="ECO:0000256" key="1">
    <source>
        <dbReference type="SAM" id="MobiDB-lite"/>
    </source>
</evidence>
<reference evidence="2 3" key="1">
    <citation type="journal article" date="2018" name="MBio">
        <title>Comparative Genomics Reveals the Core Gene Toolbox for the Fungus-Insect Symbiosis.</title>
        <authorList>
            <person name="Wang Y."/>
            <person name="Stata M."/>
            <person name="Wang W."/>
            <person name="Stajich J.E."/>
            <person name="White M.M."/>
            <person name="Moncalvo J.M."/>
        </authorList>
    </citation>
    <scope>NUCLEOTIDE SEQUENCE [LARGE SCALE GENOMIC DNA]</scope>
    <source>
        <strain evidence="2 3">SC-DP-2</strain>
    </source>
</reference>
<name>A0A2T9Z779_9FUNG</name>
<proteinExistence type="predicted"/>